<dbReference type="InterPro" id="IPR010998">
    <property type="entry name" value="Integrase_recombinase_N"/>
</dbReference>
<evidence type="ECO:0000259" key="6">
    <source>
        <dbReference type="PROSITE" id="PS51898"/>
    </source>
</evidence>
<keyword evidence="3 5" id="KW-0238">DNA-binding</keyword>
<gene>
    <name evidence="8" type="ORF">NCTC13350_01030</name>
</gene>
<protein>
    <submittedName>
        <fullName evidence="8">Site-specific tyrosine recombinase XerD</fullName>
    </submittedName>
</protein>
<dbReference type="Gene3D" id="1.10.150.130">
    <property type="match status" value="1"/>
</dbReference>
<dbReference type="EMBL" id="UGSK01000001">
    <property type="protein sequence ID" value="SUB00122.1"/>
    <property type="molecule type" value="Genomic_DNA"/>
</dbReference>
<evidence type="ECO:0000256" key="3">
    <source>
        <dbReference type="ARBA" id="ARBA00023125"/>
    </source>
</evidence>
<sequence>MVLRMANPSKNKYGVYMFRVRVPADLVHLVGKKVQSCSLGTKDPKAARERFLAKLNEVEREYTTLRASLQAGPEALPYAQIAALAGEIYRGLAAEAEQAASPHELEMFFEGVCARANDRQWLDSLAAATLREHGLAASTGNQKAIVDELQQRTFPMLARRVDQMQRGDFTTDRNLSRFPAVSLSQQPATPGTTLDDLFDLWKRDHLANGRNAKTARDYRAVIDKFKRWLGHNDPRQVSRGIIREYLDHLVHGVGLTTKTVNGKHLTCIKAVFRAGYERERIPDNPAADARMPVAPRPQTRPKGYTDAEARLILKLANAADQPTGSGTRERRSVYSLRARRWVPWVLCYTGARVAEITQLRKQDILEQEGIPFLRITPEAGSVKTGEYRDVPIHPHLVELGFLSFVAACPEGPLFYDPKRADSGTPPAQWAGNALRRWLVQELGDQMPDVAPNHAWRHRFKTVGRTAGIEAGYLDALQGHRPRTAGEAYGHVSLETLHRELLKVPRLTVD</sequence>
<dbReference type="SUPFAM" id="SSF56349">
    <property type="entry name" value="DNA breaking-rejoining enzymes"/>
    <property type="match status" value="1"/>
</dbReference>
<feature type="domain" description="Tyr recombinase" evidence="6">
    <location>
        <begin position="299"/>
        <end position="501"/>
    </location>
</feature>
<dbReference type="InterPro" id="IPR050090">
    <property type="entry name" value="Tyrosine_recombinase_XerCD"/>
</dbReference>
<dbReference type="PROSITE" id="PS51900">
    <property type="entry name" value="CB"/>
    <property type="match status" value="1"/>
</dbReference>
<dbReference type="PANTHER" id="PTHR30349:SF64">
    <property type="entry name" value="PROPHAGE INTEGRASE INTD-RELATED"/>
    <property type="match status" value="1"/>
</dbReference>
<feature type="domain" description="Core-binding (CB)" evidence="7">
    <location>
        <begin position="192"/>
        <end position="275"/>
    </location>
</feature>
<reference evidence="8 9" key="1">
    <citation type="submission" date="2018-06" db="EMBL/GenBank/DDBJ databases">
        <authorList>
            <consortium name="Pathogen Informatics"/>
            <person name="Doyle S."/>
        </authorList>
    </citation>
    <scope>NUCLEOTIDE SEQUENCE [LARGE SCALE GENOMIC DNA]</scope>
    <source>
        <strain evidence="8 9">NCTC13350</strain>
    </source>
</reference>
<dbReference type="PANTHER" id="PTHR30349">
    <property type="entry name" value="PHAGE INTEGRASE-RELATED"/>
    <property type="match status" value="1"/>
</dbReference>
<evidence type="ECO:0000256" key="5">
    <source>
        <dbReference type="PROSITE-ProRule" id="PRU01248"/>
    </source>
</evidence>
<name>A0A378ZSB4_9HYPH</name>
<keyword evidence="4" id="KW-0233">DNA recombination</keyword>
<evidence type="ECO:0000313" key="8">
    <source>
        <dbReference type="EMBL" id="SUB00122.1"/>
    </source>
</evidence>
<dbReference type="GO" id="GO:0006310">
    <property type="term" value="P:DNA recombination"/>
    <property type="evidence" value="ECO:0007669"/>
    <property type="project" value="UniProtKB-KW"/>
</dbReference>
<evidence type="ECO:0000256" key="4">
    <source>
        <dbReference type="ARBA" id="ARBA00023172"/>
    </source>
</evidence>
<proteinExistence type="inferred from homology"/>
<dbReference type="PROSITE" id="PS51898">
    <property type="entry name" value="TYR_RECOMBINASE"/>
    <property type="match status" value="1"/>
</dbReference>
<dbReference type="InterPro" id="IPR011010">
    <property type="entry name" value="DNA_brk_join_enz"/>
</dbReference>
<dbReference type="AlphaFoldDB" id="A0A378ZSB4"/>
<dbReference type="GO" id="GO:0015074">
    <property type="term" value="P:DNA integration"/>
    <property type="evidence" value="ECO:0007669"/>
    <property type="project" value="UniProtKB-KW"/>
</dbReference>
<evidence type="ECO:0000256" key="2">
    <source>
        <dbReference type="ARBA" id="ARBA00022908"/>
    </source>
</evidence>
<evidence type="ECO:0000259" key="7">
    <source>
        <dbReference type="PROSITE" id="PS51900"/>
    </source>
</evidence>
<dbReference type="Proteomes" id="UP000255000">
    <property type="component" value="Unassembled WGS sequence"/>
</dbReference>
<evidence type="ECO:0000256" key="1">
    <source>
        <dbReference type="ARBA" id="ARBA00008857"/>
    </source>
</evidence>
<dbReference type="InterPro" id="IPR002104">
    <property type="entry name" value="Integrase_catalytic"/>
</dbReference>
<dbReference type="GO" id="GO:0003677">
    <property type="term" value="F:DNA binding"/>
    <property type="evidence" value="ECO:0007669"/>
    <property type="project" value="UniProtKB-UniRule"/>
</dbReference>
<comment type="similarity">
    <text evidence="1">Belongs to the 'phage' integrase family.</text>
</comment>
<evidence type="ECO:0000313" key="9">
    <source>
        <dbReference type="Proteomes" id="UP000255000"/>
    </source>
</evidence>
<dbReference type="Gene3D" id="1.10.443.10">
    <property type="entry name" value="Intergrase catalytic core"/>
    <property type="match status" value="1"/>
</dbReference>
<accession>A0A378ZSB4</accession>
<dbReference type="Pfam" id="PF20172">
    <property type="entry name" value="DUF6538"/>
    <property type="match status" value="1"/>
</dbReference>
<keyword evidence="2" id="KW-0229">DNA integration</keyword>
<organism evidence="8 9">
    <name type="scientific">Pannonibacter phragmitetus</name>
    <dbReference type="NCBI Taxonomy" id="121719"/>
    <lineage>
        <taxon>Bacteria</taxon>
        <taxon>Pseudomonadati</taxon>
        <taxon>Pseudomonadota</taxon>
        <taxon>Alphaproteobacteria</taxon>
        <taxon>Hyphomicrobiales</taxon>
        <taxon>Stappiaceae</taxon>
        <taxon>Pannonibacter</taxon>
    </lineage>
</organism>
<dbReference type="InterPro" id="IPR046668">
    <property type="entry name" value="DUF6538"/>
</dbReference>
<dbReference type="InterPro" id="IPR044068">
    <property type="entry name" value="CB"/>
</dbReference>
<dbReference type="InterPro" id="IPR013762">
    <property type="entry name" value="Integrase-like_cat_sf"/>
</dbReference>